<dbReference type="Proteomes" id="UP000093352">
    <property type="component" value="Unassembled WGS sequence"/>
</dbReference>
<comment type="caution">
    <text evidence="2">The sequence shown here is derived from an EMBL/GenBank/DDBJ whole genome shotgun (WGS) entry which is preliminary data.</text>
</comment>
<proteinExistence type="predicted"/>
<dbReference type="InterPro" id="IPR013325">
    <property type="entry name" value="RNA_pol_sigma_r2"/>
</dbReference>
<dbReference type="SUPFAM" id="SSF88946">
    <property type="entry name" value="Sigma2 domain of RNA polymerase sigma factors"/>
    <property type="match status" value="1"/>
</dbReference>
<evidence type="ECO:0000313" key="2">
    <source>
        <dbReference type="EMBL" id="RDY20856.1"/>
    </source>
</evidence>
<evidence type="ECO:0000259" key="1">
    <source>
        <dbReference type="Pfam" id="PF12645"/>
    </source>
</evidence>
<sequence>MNNYERIEELVVIFFEGDECEKSDALEQIIEAFRPLIVKLCFRYFNRFDEDIYQEAVVWLIERTLDYDYKSYNKFAGYVKYYLDIFFKRQINKNKYVAYAEYDESLADNACFEDSYDFELQSILQYLPYKMYYIVKQHVINGKSLKEVAKSLDISYPYAKKLKKEALCKLKAELA</sequence>
<feature type="domain" description="Helix-turn-helix conjugative transposon-like" evidence="1">
    <location>
        <begin position="24"/>
        <end position="68"/>
    </location>
</feature>
<dbReference type="NCBIfam" id="TIGR02937">
    <property type="entry name" value="sigma70-ECF"/>
    <property type="match status" value="1"/>
</dbReference>
<accession>A0A371IK56</accession>
<dbReference type="InterPro" id="IPR013324">
    <property type="entry name" value="RNA_pol_sigma_r3/r4-like"/>
</dbReference>
<dbReference type="Gene3D" id="1.20.140.160">
    <property type="match status" value="1"/>
</dbReference>
<dbReference type="GO" id="GO:0003700">
    <property type="term" value="F:DNA-binding transcription factor activity"/>
    <property type="evidence" value="ECO:0007669"/>
    <property type="project" value="InterPro"/>
</dbReference>
<keyword evidence="3" id="KW-1185">Reference proteome</keyword>
<gene>
    <name evidence="2" type="ORF">BBG48_007675</name>
</gene>
<protein>
    <submittedName>
        <fullName evidence="2">Sigma-70 family RNA polymerase sigma factor</fullName>
    </submittedName>
</protein>
<evidence type="ECO:0000313" key="3">
    <source>
        <dbReference type="Proteomes" id="UP000093352"/>
    </source>
</evidence>
<dbReference type="STRING" id="1871336.BBG48_04480"/>
<reference evidence="2 3" key="1">
    <citation type="journal article" date="2016" name="Genome Announc.">
        <title>Draft Genome Sequence of Criibacterium bergeronii gen. nov., sp. nov., Strain CCRI-22567T, Isolated from a Vaginal Sample from a Woman with Bacterial Vaginosis.</title>
        <authorList>
            <person name="Maheux A.F."/>
            <person name="Berube E."/>
            <person name="Boudreau D.K."/>
            <person name="Raymond F."/>
            <person name="Corbeil J."/>
            <person name="Roy P.H."/>
            <person name="Boissinot M."/>
            <person name="Omar R.F."/>
        </authorList>
    </citation>
    <scope>NUCLEOTIDE SEQUENCE [LARGE SCALE GENOMIC DNA]</scope>
    <source>
        <strain evidence="2 3">CCRI-22567</strain>
    </source>
</reference>
<dbReference type="Pfam" id="PF12645">
    <property type="entry name" value="HTH_16"/>
    <property type="match status" value="1"/>
</dbReference>
<dbReference type="AlphaFoldDB" id="A0A371IK56"/>
<dbReference type="GO" id="GO:0006352">
    <property type="term" value="P:DNA-templated transcription initiation"/>
    <property type="evidence" value="ECO:0007669"/>
    <property type="project" value="InterPro"/>
</dbReference>
<organism evidence="2 3">
    <name type="scientific">Criibacterium bergeronii</name>
    <dbReference type="NCBI Taxonomy" id="1871336"/>
    <lineage>
        <taxon>Bacteria</taxon>
        <taxon>Bacillati</taxon>
        <taxon>Bacillota</taxon>
        <taxon>Clostridia</taxon>
        <taxon>Peptostreptococcales</taxon>
        <taxon>Filifactoraceae</taxon>
        <taxon>Criibacterium</taxon>
    </lineage>
</organism>
<name>A0A371IK56_9FIRM</name>
<dbReference type="RefSeq" id="WP_068913877.1">
    <property type="nucleotide sequence ID" value="NZ_MBEW02000018.1"/>
</dbReference>
<dbReference type="InterPro" id="IPR014284">
    <property type="entry name" value="RNA_pol_sigma-70_dom"/>
</dbReference>
<dbReference type="SUPFAM" id="SSF88659">
    <property type="entry name" value="Sigma3 and sigma4 domains of RNA polymerase sigma factors"/>
    <property type="match status" value="1"/>
</dbReference>
<dbReference type="InterPro" id="IPR024760">
    <property type="entry name" value="HTH_dom_conjug_TS-like"/>
</dbReference>
<dbReference type="EMBL" id="MBEW02000018">
    <property type="protein sequence ID" value="RDY20856.1"/>
    <property type="molecule type" value="Genomic_DNA"/>
</dbReference>